<dbReference type="Gene3D" id="3.30.9.10">
    <property type="entry name" value="D-Amino Acid Oxidase, subunit A, domain 2"/>
    <property type="match status" value="1"/>
</dbReference>
<dbReference type="GO" id="GO:0004497">
    <property type="term" value="F:monooxygenase activity"/>
    <property type="evidence" value="ECO:0007669"/>
    <property type="project" value="UniProtKB-KW"/>
</dbReference>
<sequence length="416" mass="45891">MPHIAIAGAGIAGLASAILLTRQGQQVTVFEQVADPTPVGAGLLLQPSGQMMLQNLGLLDLVRDKAAIVHSLEGYSGSWKTLDLHYSAVQQEWHGLGIHRAQLHSILWNCACESGVNIQLGNGIVDFAQDQQQVVVKHQHGESLADGLIIANGTRSQLRDRLAIKRIHKPYPWGAYWAVLDRDDWPFPHILMQRYRGAHIMLGILPTGINPSTNKTCYSLFWSLPKSSFADYQTAGMPGLIERIRAVWPEVAEWLASASSDTSIAIAEYADVRLATYHQQNVVVLGDAAHAMSPQLGQGANMALIDATILAQCLMPTSDFDKRDHLASAAVDNSYCPNIAQAFAQYSHRRSKHIAYYQMASRIMTPLYQSRYSLGWLRDVGTVVGRHLPAVYRQYMLTLCGAKQGTWDLRAEIADL</sequence>
<dbReference type="InterPro" id="IPR002938">
    <property type="entry name" value="FAD-bd"/>
</dbReference>
<dbReference type="Proteomes" id="UP000624279">
    <property type="component" value="Unassembled WGS sequence"/>
</dbReference>
<dbReference type="PRINTS" id="PR00420">
    <property type="entry name" value="RNGMNOXGNASE"/>
</dbReference>
<dbReference type="Gene3D" id="3.50.50.60">
    <property type="entry name" value="FAD/NAD(P)-binding domain"/>
    <property type="match status" value="1"/>
</dbReference>
<protein>
    <submittedName>
        <fullName evidence="4">FAD-dependent monooxygenase</fullName>
    </submittedName>
</protein>
<dbReference type="PANTHER" id="PTHR13789:SF309">
    <property type="entry name" value="PUTATIVE (AFU_ORTHOLOGUE AFUA_6G14510)-RELATED"/>
    <property type="match status" value="1"/>
</dbReference>
<evidence type="ECO:0000256" key="1">
    <source>
        <dbReference type="ARBA" id="ARBA00023002"/>
    </source>
</evidence>
<reference evidence="4 5" key="1">
    <citation type="submission" date="2020-08" db="EMBL/GenBank/DDBJ databases">
        <title>Novel species isolated from subtropical streams in China.</title>
        <authorList>
            <person name="Lu H."/>
        </authorList>
    </citation>
    <scope>NUCLEOTIDE SEQUENCE [LARGE SCALE GENOMIC DNA]</scope>
    <source>
        <strain evidence="4 5">LX15W</strain>
    </source>
</reference>
<evidence type="ECO:0000256" key="2">
    <source>
        <dbReference type="ARBA" id="ARBA00023033"/>
    </source>
</evidence>
<name>A0ABR6YGH1_9BURK</name>
<accession>A0ABR6YGH1</accession>
<comment type="caution">
    <text evidence="4">The sequence shown here is derived from an EMBL/GenBank/DDBJ whole genome shotgun (WGS) entry which is preliminary data.</text>
</comment>
<proteinExistence type="predicted"/>
<evidence type="ECO:0000313" key="5">
    <source>
        <dbReference type="Proteomes" id="UP000624279"/>
    </source>
</evidence>
<dbReference type="PANTHER" id="PTHR13789">
    <property type="entry name" value="MONOOXYGENASE"/>
    <property type="match status" value="1"/>
</dbReference>
<evidence type="ECO:0000313" key="4">
    <source>
        <dbReference type="EMBL" id="MBC3875669.1"/>
    </source>
</evidence>
<dbReference type="SUPFAM" id="SSF51905">
    <property type="entry name" value="FAD/NAD(P)-binding domain"/>
    <property type="match status" value="1"/>
</dbReference>
<feature type="domain" description="FAD-binding" evidence="3">
    <location>
        <begin position="4"/>
        <end position="314"/>
    </location>
</feature>
<organism evidence="4 5">
    <name type="scientific">Undibacterium flavidum</name>
    <dbReference type="NCBI Taxonomy" id="2762297"/>
    <lineage>
        <taxon>Bacteria</taxon>
        <taxon>Pseudomonadati</taxon>
        <taxon>Pseudomonadota</taxon>
        <taxon>Betaproteobacteria</taxon>
        <taxon>Burkholderiales</taxon>
        <taxon>Oxalobacteraceae</taxon>
        <taxon>Undibacterium</taxon>
    </lineage>
</organism>
<dbReference type="InterPro" id="IPR050493">
    <property type="entry name" value="FAD-dep_Monooxygenase_BioMet"/>
</dbReference>
<gene>
    <name evidence="4" type="ORF">H8K55_18915</name>
</gene>
<dbReference type="Pfam" id="PF01494">
    <property type="entry name" value="FAD_binding_3"/>
    <property type="match status" value="1"/>
</dbReference>
<keyword evidence="2 4" id="KW-0503">Monooxygenase</keyword>
<evidence type="ECO:0000259" key="3">
    <source>
        <dbReference type="Pfam" id="PF01494"/>
    </source>
</evidence>
<dbReference type="InterPro" id="IPR036188">
    <property type="entry name" value="FAD/NAD-bd_sf"/>
</dbReference>
<dbReference type="RefSeq" id="WP_186943630.1">
    <property type="nucleotide sequence ID" value="NZ_JACOGA010000021.1"/>
</dbReference>
<keyword evidence="5" id="KW-1185">Reference proteome</keyword>
<keyword evidence="1" id="KW-0560">Oxidoreductase</keyword>
<dbReference type="EMBL" id="JACOGA010000021">
    <property type="protein sequence ID" value="MBC3875669.1"/>
    <property type="molecule type" value="Genomic_DNA"/>
</dbReference>